<keyword evidence="6 7" id="KW-0961">Cell wall biogenesis/degradation</keyword>
<dbReference type="GO" id="GO:0071555">
    <property type="term" value="P:cell wall organization"/>
    <property type="evidence" value="ECO:0007669"/>
    <property type="project" value="UniProtKB-UniRule"/>
</dbReference>
<evidence type="ECO:0000256" key="3">
    <source>
        <dbReference type="ARBA" id="ARBA00022679"/>
    </source>
</evidence>
<keyword evidence="5 7" id="KW-0573">Peptidoglycan synthesis</keyword>
<sequence>MSGRGVTGTVEKKSAMRHRAASRSMLAVATGLALAAAGGPGLSVQAQEFYGSAIAIDRAGHGTGDSLPAFDADAAGMLRPGQAAAALPAIADDSQPFDALDPRRPSPAHSAALALHGPDAPLPVESTAPAPVAALAPATTLPSAPMVGDGAPGLGEGTSGTPTGAAPPASSAPSPATAEPAAPAVTPFSTHLAAIVESGLARFASRPTDREALAAYYTARNFQPAFTGESGLAPLGQVALDTFAGAGAEGLDPADYAVPPLPADADAAQRAETEMRVAAATLLYARHVQSGRFDPKTLSKDVDPSPTVPDSAAVLARVADARDPQDARAALASFAPQYDQYRLLKDQLAQLQAQGQVVSHAPIPPGPSLRPGESDPRVPLLRARLGVGLDAGAQEGDEFYEGALVEAVRAFQALAGQKVDGIVGRNTLAALNDAGADPVPDIIANMERWRWLPHEVAPAYVMVNIPEFMVRIVVDGSPVHETRVVVGKPETQTPILSESMQNAVFNPSWHVPPSIIRNEMLPKLRADPYALVRQGIDVVRNGRVIDPGTVDWRRAGTQGYSFRQEPGERNALGRMKFMFPNKHAVYLHDTPSRALFSRDRRAFSHGCVRVHEPMEFAEALFALGRPGEGWSQQRLSRLLGGKEKSLPLKNKYPVHLVYFTSFVDGNGQLVTREDLYGTNAATKSALGIGGARQFADRKADTVRR</sequence>
<evidence type="ECO:0000256" key="9">
    <source>
        <dbReference type="SAM" id="SignalP"/>
    </source>
</evidence>
<evidence type="ECO:0000313" key="11">
    <source>
        <dbReference type="EMBL" id="TCK23286.1"/>
    </source>
</evidence>
<dbReference type="InterPro" id="IPR036365">
    <property type="entry name" value="PGBD-like_sf"/>
</dbReference>
<dbReference type="GO" id="GO:0008360">
    <property type="term" value="P:regulation of cell shape"/>
    <property type="evidence" value="ECO:0007669"/>
    <property type="project" value="UniProtKB-UniRule"/>
</dbReference>
<organism evidence="11 12">
    <name type="scientific">Ancylobacter aquaticus</name>
    <dbReference type="NCBI Taxonomy" id="100"/>
    <lineage>
        <taxon>Bacteria</taxon>
        <taxon>Pseudomonadati</taxon>
        <taxon>Pseudomonadota</taxon>
        <taxon>Alphaproteobacteria</taxon>
        <taxon>Hyphomicrobiales</taxon>
        <taxon>Xanthobacteraceae</taxon>
        <taxon>Ancylobacter</taxon>
    </lineage>
</organism>
<evidence type="ECO:0000256" key="2">
    <source>
        <dbReference type="ARBA" id="ARBA00005992"/>
    </source>
</evidence>
<evidence type="ECO:0000256" key="7">
    <source>
        <dbReference type="PROSITE-ProRule" id="PRU01373"/>
    </source>
</evidence>
<keyword evidence="9" id="KW-0732">Signal</keyword>
<evidence type="ECO:0000259" key="10">
    <source>
        <dbReference type="PROSITE" id="PS52029"/>
    </source>
</evidence>
<comment type="similarity">
    <text evidence="2">Belongs to the YkuD family.</text>
</comment>
<dbReference type="AlphaFoldDB" id="A0A4V6NDG5"/>
<feature type="region of interest" description="Disordered" evidence="8">
    <location>
        <begin position="94"/>
        <end position="126"/>
    </location>
</feature>
<comment type="caution">
    <text evidence="11">The sequence shown here is derived from an EMBL/GenBank/DDBJ whole genome shotgun (WGS) entry which is preliminary data.</text>
</comment>
<evidence type="ECO:0000256" key="5">
    <source>
        <dbReference type="ARBA" id="ARBA00022984"/>
    </source>
</evidence>
<dbReference type="InterPro" id="IPR045380">
    <property type="entry name" value="LD_TPept_scaffold_dom"/>
</dbReference>
<feature type="signal peptide" evidence="9">
    <location>
        <begin position="1"/>
        <end position="35"/>
    </location>
</feature>
<evidence type="ECO:0000256" key="4">
    <source>
        <dbReference type="ARBA" id="ARBA00022960"/>
    </source>
</evidence>
<comment type="pathway">
    <text evidence="1 7">Cell wall biogenesis; peptidoglycan biosynthesis.</text>
</comment>
<dbReference type="GO" id="GO:0009252">
    <property type="term" value="P:peptidoglycan biosynthetic process"/>
    <property type="evidence" value="ECO:0007669"/>
    <property type="project" value="UniProtKB-UniPathway"/>
</dbReference>
<dbReference type="Pfam" id="PF03734">
    <property type="entry name" value="YkuD"/>
    <property type="match status" value="1"/>
</dbReference>
<protein>
    <submittedName>
        <fullName evidence="11">Murein L,D-transpeptidase YcbB/YkuD</fullName>
    </submittedName>
</protein>
<keyword evidence="4 7" id="KW-0133">Cell shape</keyword>
<evidence type="ECO:0000256" key="6">
    <source>
        <dbReference type="ARBA" id="ARBA00023316"/>
    </source>
</evidence>
<dbReference type="Proteomes" id="UP000295030">
    <property type="component" value="Unassembled WGS sequence"/>
</dbReference>
<dbReference type="InterPro" id="IPR005490">
    <property type="entry name" value="LD_TPept_cat_dom"/>
</dbReference>
<evidence type="ECO:0000313" key="12">
    <source>
        <dbReference type="Proteomes" id="UP000295030"/>
    </source>
</evidence>
<dbReference type="PROSITE" id="PS52029">
    <property type="entry name" value="LD_TPASE"/>
    <property type="match status" value="1"/>
</dbReference>
<evidence type="ECO:0000256" key="1">
    <source>
        <dbReference type="ARBA" id="ARBA00004752"/>
    </source>
</evidence>
<reference evidence="11 12" key="1">
    <citation type="submission" date="2019-03" db="EMBL/GenBank/DDBJ databases">
        <title>Genomic Encyclopedia of Type Strains, Phase IV (KMG-IV): sequencing the most valuable type-strain genomes for metagenomic binning, comparative biology and taxonomic classification.</title>
        <authorList>
            <person name="Goeker M."/>
        </authorList>
    </citation>
    <scope>NUCLEOTIDE SEQUENCE [LARGE SCALE GENOMIC DNA]</scope>
    <source>
        <strain evidence="11 12">DSM 101</strain>
    </source>
</reference>
<dbReference type="PANTHER" id="PTHR41533">
    <property type="entry name" value="L,D-TRANSPEPTIDASE HI_1667-RELATED"/>
    <property type="match status" value="1"/>
</dbReference>
<dbReference type="GO" id="GO:0016740">
    <property type="term" value="F:transferase activity"/>
    <property type="evidence" value="ECO:0007669"/>
    <property type="project" value="UniProtKB-KW"/>
</dbReference>
<feature type="domain" description="L,D-TPase catalytic" evidence="10">
    <location>
        <begin position="459"/>
        <end position="635"/>
    </location>
</feature>
<feature type="compositionally biased region" description="Low complexity" evidence="8">
    <location>
        <begin position="159"/>
        <end position="182"/>
    </location>
</feature>
<dbReference type="Gene3D" id="2.40.440.10">
    <property type="entry name" value="L,D-transpeptidase catalytic domain-like"/>
    <property type="match status" value="1"/>
</dbReference>
<dbReference type="InterPro" id="IPR038063">
    <property type="entry name" value="Transpep_catalytic_dom"/>
</dbReference>
<feature type="chain" id="PRO_5021034657" evidence="9">
    <location>
        <begin position="36"/>
        <end position="704"/>
    </location>
</feature>
<feature type="active site" description="Nucleophile" evidence="7">
    <location>
        <position position="607"/>
    </location>
</feature>
<feature type="active site" description="Proton donor/acceptor" evidence="7">
    <location>
        <position position="588"/>
    </location>
</feature>
<dbReference type="PANTHER" id="PTHR41533:SF2">
    <property type="entry name" value="BLR7131 PROTEIN"/>
    <property type="match status" value="1"/>
</dbReference>
<dbReference type="CDD" id="cd16913">
    <property type="entry name" value="YkuD_like"/>
    <property type="match status" value="1"/>
</dbReference>
<dbReference type="Pfam" id="PF01471">
    <property type="entry name" value="PG_binding_1"/>
    <property type="match status" value="1"/>
</dbReference>
<evidence type="ECO:0000256" key="8">
    <source>
        <dbReference type="SAM" id="MobiDB-lite"/>
    </source>
</evidence>
<dbReference type="InterPro" id="IPR052905">
    <property type="entry name" value="LD-transpeptidase_YkuD-like"/>
</dbReference>
<dbReference type="UniPathway" id="UPA00219"/>
<dbReference type="SUPFAM" id="SSF47090">
    <property type="entry name" value="PGBD-like"/>
    <property type="match status" value="1"/>
</dbReference>
<keyword evidence="3" id="KW-0808">Transferase</keyword>
<gene>
    <name evidence="11" type="ORF">EV667_3966</name>
</gene>
<dbReference type="GO" id="GO:0004180">
    <property type="term" value="F:carboxypeptidase activity"/>
    <property type="evidence" value="ECO:0007669"/>
    <property type="project" value="UniProtKB-ARBA"/>
</dbReference>
<proteinExistence type="inferred from homology"/>
<dbReference type="InterPro" id="IPR002477">
    <property type="entry name" value="Peptidoglycan-bd-like"/>
</dbReference>
<accession>A0A4V6NDG5</accession>
<dbReference type="SUPFAM" id="SSF141523">
    <property type="entry name" value="L,D-transpeptidase catalytic domain-like"/>
    <property type="match status" value="1"/>
</dbReference>
<keyword evidence="12" id="KW-1185">Reference proteome</keyword>
<feature type="region of interest" description="Disordered" evidence="8">
    <location>
        <begin position="143"/>
        <end position="182"/>
    </location>
</feature>
<dbReference type="Pfam" id="PF20142">
    <property type="entry name" value="Scaffold"/>
    <property type="match status" value="1"/>
</dbReference>
<dbReference type="InterPro" id="IPR036366">
    <property type="entry name" value="PGBDSf"/>
</dbReference>
<name>A0A4V6NDG5_ANCAQ</name>
<dbReference type="Gene3D" id="1.10.101.10">
    <property type="entry name" value="PGBD-like superfamily/PGBD"/>
    <property type="match status" value="1"/>
</dbReference>
<dbReference type="EMBL" id="SMFY01000004">
    <property type="protein sequence ID" value="TCK23286.1"/>
    <property type="molecule type" value="Genomic_DNA"/>
</dbReference>